<protein>
    <recommendedName>
        <fullName evidence="6">Small ribosomal subunit protein uS17</fullName>
    </recommendedName>
</protein>
<dbReference type="Pfam" id="PF00366">
    <property type="entry name" value="Ribosomal_S17"/>
    <property type="match status" value="1"/>
</dbReference>
<evidence type="ECO:0000313" key="8">
    <source>
        <dbReference type="EMBL" id="OGD79130.1"/>
    </source>
</evidence>
<dbReference type="PRINTS" id="PR00973">
    <property type="entry name" value="RIBOSOMALS17"/>
</dbReference>
<dbReference type="InterPro" id="IPR012340">
    <property type="entry name" value="NA-bd_OB-fold"/>
</dbReference>
<keyword evidence="2 6" id="KW-0699">rRNA-binding</keyword>
<dbReference type="InterPro" id="IPR019979">
    <property type="entry name" value="Ribosomal_uS17_CS"/>
</dbReference>
<dbReference type="NCBIfam" id="NF004123">
    <property type="entry name" value="PRK05610.1"/>
    <property type="match status" value="1"/>
</dbReference>
<evidence type="ECO:0000256" key="2">
    <source>
        <dbReference type="ARBA" id="ARBA00022730"/>
    </source>
</evidence>
<dbReference type="PROSITE" id="PS00056">
    <property type="entry name" value="RIBOSOMAL_S17"/>
    <property type="match status" value="1"/>
</dbReference>
<comment type="caution">
    <text evidence="8">The sequence shown here is derived from an EMBL/GenBank/DDBJ whole genome shotgun (WGS) entry which is preliminary data.</text>
</comment>
<dbReference type="GO" id="GO:0022627">
    <property type="term" value="C:cytosolic small ribosomal subunit"/>
    <property type="evidence" value="ECO:0007669"/>
    <property type="project" value="TreeGrafter"/>
</dbReference>
<comment type="similarity">
    <text evidence="1 6 7">Belongs to the universal ribosomal protein uS17 family.</text>
</comment>
<evidence type="ECO:0000256" key="1">
    <source>
        <dbReference type="ARBA" id="ARBA00010254"/>
    </source>
</evidence>
<dbReference type="GO" id="GO:0019843">
    <property type="term" value="F:rRNA binding"/>
    <property type="evidence" value="ECO:0007669"/>
    <property type="project" value="UniProtKB-UniRule"/>
</dbReference>
<dbReference type="GO" id="GO:0006412">
    <property type="term" value="P:translation"/>
    <property type="evidence" value="ECO:0007669"/>
    <property type="project" value="UniProtKB-UniRule"/>
</dbReference>
<evidence type="ECO:0000256" key="4">
    <source>
        <dbReference type="ARBA" id="ARBA00022980"/>
    </source>
</evidence>
<organism evidence="8 9">
    <name type="scientific">Candidatus Collierbacteria bacterium RIFOXYB1_FULL_49_13</name>
    <dbReference type="NCBI Taxonomy" id="1817728"/>
    <lineage>
        <taxon>Bacteria</taxon>
        <taxon>Candidatus Collieribacteriota</taxon>
    </lineage>
</organism>
<proteinExistence type="inferred from homology"/>
<keyword evidence="3 6" id="KW-0694">RNA-binding</keyword>
<evidence type="ECO:0000256" key="3">
    <source>
        <dbReference type="ARBA" id="ARBA00022884"/>
    </source>
</evidence>
<dbReference type="PANTHER" id="PTHR10744:SF1">
    <property type="entry name" value="SMALL RIBOSOMAL SUBUNIT PROTEIN US17M"/>
    <property type="match status" value="1"/>
</dbReference>
<keyword evidence="5 6" id="KW-0687">Ribonucleoprotein</keyword>
<evidence type="ECO:0000256" key="5">
    <source>
        <dbReference type="ARBA" id="ARBA00023274"/>
    </source>
</evidence>
<evidence type="ECO:0000256" key="7">
    <source>
        <dbReference type="RuleBase" id="RU003872"/>
    </source>
</evidence>
<name>A0A1F5FHR8_9BACT</name>
<keyword evidence="4 6" id="KW-0689">Ribosomal protein</keyword>
<dbReference type="SUPFAM" id="SSF50249">
    <property type="entry name" value="Nucleic acid-binding proteins"/>
    <property type="match status" value="1"/>
</dbReference>
<dbReference type="InterPro" id="IPR019984">
    <property type="entry name" value="Ribosomal_uS17_bact/chlr"/>
</dbReference>
<dbReference type="InterPro" id="IPR000266">
    <property type="entry name" value="Ribosomal_uS17"/>
</dbReference>
<dbReference type="EMBL" id="MFAM01000026">
    <property type="protein sequence ID" value="OGD79130.1"/>
    <property type="molecule type" value="Genomic_DNA"/>
</dbReference>
<reference evidence="8 9" key="1">
    <citation type="journal article" date="2016" name="Nat. Commun.">
        <title>Thousands of microbial genomes shed light on interconnected biogeochemical processes in an aquifer system.</title>
        <authorList>
            <person name="Anantharaman K."/>
            <person name="Brown C.T."/>
            <person name="Hug L.A."/>
            <person name="Sharon I."/>
            <person name="Castelle C.J."/>
            <person name="Probst A.J."/>
            <person name="Thomas B.C."/>
            <person name="Singh A."/>
            <person name="Wilkins M.J."/>
            <person name="Karaoz U."/>
            <person name="Brodie E.L."/>
            <person name="Williams K.H."/>
            <person name="Hubbard S.S."/>
            <person name="Banfield J.F."/>
        </authorList>
    </citation>
    <scope>NUCLEOTIDE SEQUENCE [LARGE SCALE GENOMIC DNA]</scope>
</reference>
<dbReference type="CDD" id="cd00364">
    <property type="entry name" value="Ribosomal_uS17"/>
    <property type="match status" value="1"/>
</dbReference>
<evidence type="ECO:0000256" key="6">
    <source>
        <dbReference type="HAMAP-Rule" id="MF_01345"/>
    </source>
</evidence>
<comment type="subunit">
    <text evidence="6">Part of the 30S ribosomal subunit.</text>
</comment>
<dbReference type="Proteomes" id="UP000176682">
    <property type="component" value="Unassembled WGS sequence"/>
</dbReference>
<gene>
    <name evidence="6" type="primary">rpsQ</name>
    <name evidence="8" type="ORF">A2368_01025</name>
</gene>
<dbReference type="PANTHER" id="PTHR10744">
    <property type="entry name" value="40S RIBOSOMAL PROTEIN S11 FAMILY MEMBER"/>
    <property type="match status" value="1"/>
</dbReference>
<dbReference type="GO" id="GO:0003735">
    <property type="term" value="F:structural constituent of ribosome"/>
    <property type="evidence" value="ECO:0007669"/>
    <property type="project" value="InterPro"/>
</dbReference>
<sequence length="105" mass="11926">MKTLTGIIKSTKMTNTVVVEVTTFSQHPVYKKRVKKSKRFLAHNLLDLQLGDTVTIVETRPISKLKHWKTTKLISRPSIAPTEAKTVVKKTIKKSAKKTIKKVTR</sequence>
<dbReference type="HAMAP" id="MF_01345_B">
    <property type="entry name" value="Ribosomal_uS17_B"/>
    <property type="match status" value="1"/>
</dbReference>
<dbReference type="AlphaFoldDB" id="A0A1F5FHR8"/>
<evidence type="ECO:0000313" key="9">
    <source>
        <dbReference type="Proteomes" id="UP000176682"/>
    </source>
</evidence>
<comment type="function">
    <text evidence="6">One of the primary rRNA binding proteins, it binds specifically to the 5'-end of 16S ribosomal RNA.</text>
</comment>
<dbReference type="Gene3D" id="2.40.50.140">
    <property type="entry name" value="Nucleic acid-binding proteins"/>
    <property type="match status" value="1"/>
</dbReference>
<accession>A0A1F5FHR8</accession>